<dbReference type="Gene3D" id="1.20.120.160">
    <property type="entry name" value="HPT domain"/>
    <property type="match status" value="1"/>
</dbReference>
<dbReference type="InterPro" id="IPR008207">
    <property type="entry name" value="Sig_transdc_His_kin_Hpt_dom"/>
</dbReference>
<dbReference type="AlphaFoldDB" id="A0A1H7F8A1"/>
<dbReference type="Proteomes" id="UP000182321">
    <property type="component" value="Unassembled WGS sequence"/>
</dbReference>
<sequence length="193" mass="21162">MNINIPGIDVEKAIKNAGSEELFLELLGDVYKLMDDKVASVESNLASGNISNYTVEVHSLKTTCRMIGAMELGEDFFTLEKLGKDNNVDQIKVLTPGVLDTFKGLKPYLEPFALNSLGPQKSFDKEALTNNLNKLIAAVNDFDLGNAEDAAKQLLSYKCDEALSTQIKDLDKLVSNLDFDEAKELALQILSSL</sequence>
<dbReference type="RefSeq" id="WP_074788776.1">
    <property type="nucleotide sequence ID" value="NZ_FNZX01000003.1"/>
</dbReference>
<dbReference type="GO" id="GO:0000160">
    <property type="term" value="P:phosphorelay signal transduction system"/>
    <property type="evidence" value="ECO:0007669"/>
    <property type="project" value="InterPro"/>
</dbReference>
<protein>
    <recommendedName>
        <fullName evidence="2">HPt domain-containing protein</fullName>
    </recommendedName>
</protein>
<feature type="domain" description="HPt" evidence="2">
    <location>
        <begin position="19"/>
        <end position="112"/>
    </location>
</feature>
<dbReference type="InterPro" id="IPR036641">
    <property type="entry name" value="HPT_dom_sf"/>
</dbReference>
<evidence type="ECO:0000313" key="3">
    <source>
        <dbReference type="EMBL" id="SEK20230.1"/>
    </source>
</evidence>
<dbReference type="PROSITE" id="PS50894">
    <property type="entry name" value="HPT"/>
    <property type="match status" value="1"/>
</dbReference>
<accession>A0A1H7F8A1</accession>
<dbReference type="EMBL" id="FNZX01000003">
    <property type="protein sequence ID" value="SEK20230.1"/>
    <property type="molecule type" value="Genomic_DNA"/>
</dbReference>
<keyword evidence="1" id="KW-0597">Phosphoprotein</keyword>
<dbReference type="SUPFAM" id="SSF47226">
    <property type="entry name" value="Histidine-containing phosphotransfer domain, HPT domain"/>
    <property type="match status" value="1"/>
</dbReference>
<name>A0A1H7F8A1_9FIRM</name>
<feature type="modified residue" description="Phosphohistidine" evidence="1">
    <location>
        <position position="58"/>
    </location>
</feature>
<evidence type="ECO:0000313" key="4">
    <source>
        <dbReference type="Proteomes" id="UP000182321"/>
    </source>
</evidence>
<evidence type="ECO:0000256" key="1">
    <source>
        <dbReference type="PROSITE-ProRule" id="PRU00110"/>
    </source>
</evidence>
<evidence type="ECO:0000259" key="2">
    <source>
        <dbReference type="PROSITE" id="PS50894"/>
    </source>
</evidence>
<gene>
    <name evidence="3" type="ORF">SAMN02910377_00278</name>
</gene>
<keyword evidence="4" id="KW-1185">Reference proteome</keyword>
<proteinExistence type="predicted"/>
<reference evidence="4" key="1">
    <citation type="submission" date="2016-10" db="EMBL/GenBank/DDBJ databases">
        <authorList>
            <person name="Varghese N."/>
        </authorList>
    </citation>
    <scope>NUCLEOTIDE SEQUENCE [LARGE SCALE GENOMIC DNA]</scope>
    <source>
        <strain evidence="4">ACV-9</strain>
    </source>
</reference>
<organism evidence="3 4">
    <name type="scientific">Pseudobutyrivibrio ruminis</name>
    <dbReference type="NCBI Taxonomy" id="46206"/>
    <lineage>
        <taxon>Bacteria</taxon>
        <taxon>Bacillati</taxon>
        <taxon>Bacillota</taxon>
        <taxon>Clostridia</taxon>
        <taxon>Lachnospirales</taxon>
        <taxon>Lachnospiraceae</taxon>
        <taxon>Pseudobutyrivibrio</taxon>
    </lineage>
</organism>